<dbReference type="Proteomes" id="UP001597045">
    <property type="component" value="Unassembled WGS sequence"/>
</dbReference>
<evidence type="ECO:0000313" key="2">
    <source>
        <dbReference type="Proteomes" id="UP001597045"/>
    </source>
</evidence>
<protein>
    <submittedName>
        <fullName evidence="1">Zinc-binding dehydrogenase</fullName>
    </submittedName>
</protein>
<dbReference type="Pfam" id="PF13602">
    <property type="entry name" value="ADH_zinc_N_2"/>
    <property type="match status" value="1"/>
</dbReference>
<accession>A0ABW3MJY3</accession>
<name>A0ABW3MJY3_9PSEU</name>
<sequence>MEQVLPLEAAAKAHELSESGRVRGKLVLTP</sequence>
<organism evidence="1 2">
    <name type="scientific">Kibdelosporangium lantanae</name>
    <dbReference type="NCBI Taxonomy" id="1497396"/>
    <lineage>
        <taxon>Bacteria</taxon>
        <taxon>Bacillati</taxon>
        <taxon>Actinomycetota</taxon>
        <taxon>Actinomycetes</taxon>
        <taxon>Pseudonocardiales</taxon>
        <taxon>Pseudonocardiaceae</taxon>
        <taxon>Kibdelosporangium</taxon>
    </lineage>
</organism>
<evidence type="ECO:0000313" key="1">
    <source>
        <dbReference type="EMBL" id="MFD1049904.1"/>
    </source>
</evidence>
<reference evidence="2" key="1">
    <citation type="journal article" date="2019" name="Int. J. Syst. Evol. Microbiol.">
        <title>The Global Catalogue of Microorganisms (GCM) 10K type strain sequencing project: providing services to taxonomists for standard genome sequencing and annotation.</title>
        <authorList>
            <consortium name="The Broad Institute Genomics Platform"/>
            <consortium name="The Broad Institute Genome Sequencing Center for Infectious Disease"/>
            <person name="Wu L."/>
            <person name="Ma J."/>
        </authorList>
    </citation>
    <scope>NUCLEOTIDE SEQUENCE [LARGE SCALE GENOMIC DNA]</scope>
    <source>
        <strain evidence="2">JCM 31486</strain>
    </source>
</reference>
<keyword evidence="2" id="KW-1185">Reference proteome</keyword>
<dbReference type="EMBL" id="JBHTIS010002476">
    <property type="protein sequence ID" value="MFD1049904.1"/>
    <property type="molecule type" value="Genomic_DNA"/>
</dbReference>
<proteinExistence type="predicted"/>
<comment type="caution">
    <text evidence="1">The sequence shown here is derived from an EMBL/GenBank/DDBJ whole genome shotgun (WGS) entry which is preliminary data.</text>
</comment>
<gene>
    <name evidence="1" type="ORF">ACFQ1S_32415</name>
</gene>